<feature type="domain" description="Disease resistance N-terminal" evidence="4">
    <location>
        <begin position="13"/>
        <end position="91"/>
    </location>
</feature>
<dbReference type="EMBL" id="JABFAA010000007">
    <property type="protein sequence ID" value="MBA0687774.1"/>
    <property type="molecule type" value="Genomic_DNA"/>
</dbReference>
<dbReference type="Pfam" id="PF18052">
    <property type="entry name" value="Rx_N"/>
    <property type="match status" value="1"/>
</dbReference>
<keyword evidence="1" id="KW-0677">Repeat</keyword>
<dbReference type="Proteomes" id="UP000593577">
    <property type="component" value="Unassembled WGS sequence"/>
</dbReference>
<evidence type="ECO:0000256" key="2">
    <source>
        <dbReference type="ARBA" id="ARBA00022741"/>
    </source>
</evidence>
<protein>
    <recommendedName>
        <fullName evidence="4">Disease resistance N-terminal domain-containing protein</fullName>
    </recommendedName>
</protein>
<dbReference type="Gene3D" id="1.20.5.4130">
    <property type="match status" value="1"/>
</dbReference>
<keyword evidence="3" id="KW-0611">Plant defense</keyword>
<dbReference type="AlphaFoldDB" id="A0A7J8XLG6"/>
<comment type="caution">
    <text evidence="5">The sequence shown here is derived from an EMBL/GenBank/DDBJ whole genome shotgun (WGS) entry which is preliminary data.</text>
</comment>
<evidence type="ECO:0000313" key="6">
    <source>
        <dbReference type="Proteomes" id="UP000593577"/>
    </source>
</evidence>
<organism evidence="5 6">
    <name type="scientific">Gossypium aridum</name>
    <name type="common">American cotton</name>
    <name type="synonym">Erioxylum aridum</name>
    <dbReference type="NCBI Taxonomy" id="34290"/>
    <lineage>
        <taxon>Eukaryota</taxon>
        <taxon>Viridiplantae</taxon>
        <taxon>Streptophyta</taxon>
        <taxon>Embryophyta</taxon>
        <taxon>Tracheophyta</taxon>
        <taxon>Spermatophyta</taxon>
        <taxon>Magnoliopsida</taxon>
        <taxon>eudicotyledons</taxon>
        <taxon>Gunneridae</taxon>
        <taxon>Pentapetalae</taxon>
        <taxon>rosids</taxon>
        <taxon>malvids</taxon>
        <taxon>Malvales</taxon>
        <taxon>Malvaceae</taxon>
        <taxon>Malvoideae</taxon>
        <taxon>Gossypium</taxon>
    </lineage>
</organism>
<accession>A0A7J8XLG6</accession>
<proteinExistence type="predicted"/>
<gene>
    <name evidence="5" type="ORF">Goari_015280</name>
</gene>
<dbReference type="InterPro" id="IPR041118">
    <property type="entry name" value="Rx_N"/>
</dbReference>
<keyword evidence="6" id="KW-1185">Reference proteome</keyword>
<dbReference type="GO" id="GO:0000166">
    <property type="term" value="F:nucleotide binding"/>
    <property type="evidence" value="ECO:0007669"/>
    <property type="project" value="UniProtKB-KW"/>
</dbReference>
<feature type="non-terminal residue" evidence="5">
    <location>
        <position position="101"/>
    </location>
</feature>
<evidence type="ECO:0000256" key="1">
    <source>
        <dbReference type="ARBA" id="ARBA00022737"/>
    </source>
</evidence>
<sequence>MAEAIAFDLAVELITKLSSFTLSQIGLSWNVKNDLDDLERTVSTIKDVLLDAEEKSKTNNLVKVWLKKLKEVLYDADDLFDNFSAEALRKDLLGGNKLTKE</sequence>
<keyword evidence="2" id="KW-0547">Nucleotide-binding</keyword>
<evidence type="ECO:0000256" key="3">
    <source>
        <dbReference type="ARBA" id="ARBA00022821"/>
    </source>
</evidence>
<evidence type="ECO:0000259" key="4">
    <source>
        <dbReference type="Pfam" id="PF18052"/>
    </source>
</evidence>
<name>A0A7J8XLG6_GOSAI</name>
<reference evidence="5 6" key="1">
    <citation type="journal article" date="2019" name="Genome Biol. Evol.">
        <title>Insights into the evolution of the New World diploid cottons (Gossypium, subgenus Houzingenia) based on genome sequencing.</title>
        <authorList>
            <person name="Grover C.E."/>
            <person name="Arick M.A. 2nd"/>
            <person name="Thrash A."/>
            <person name="Conover J.L."/>
            <person name="Sanders W.S."/>
            <person name="Peterson D.G."/>
            <person name="Frelichowski J.E."/>
            <person name="Scheffler J.A."/>
            <person name="Scheffler B.E."/>
            <person name="Wendel J.F."/>
        </authorList>
    </citation>
    <scope>NUCLEOTIDE SEQUENCE [LARGE SCALE GENOMIC DNA]</scope>
    <source>
        <strain evidence="5">185</strain>
        <tissue evidence="5">Leaf</tissue>
    </source>
</reference>
<evidence type="ECO:0000313" key="5">
    <source>
        <dbReference type="EMBL" id="MBA0687774.1"/>
    </source>
</evidence>
<dbReference type="GO" id="GO:0006952">
    <property type="term" value="P:defense response"/>
    <property type="evidence" value="ECO:0007669"/>
    <property type="project" value="UniProtKB-KW"/>
</dbReference>